<organism evidence="1 2">
    <name type="scientific">Mycolicibacterium diernhoferi</name>
    <dbReference type="NCBI Taxonomy" id="1801"/>
    <lineage>
        <taxon>Bacteria</taxon>
        <taxon>Bacillati</taxon>
        <taxon>Actinomycetota</taxon>
        <taxon>Actinomycetes</taxon>
        <taxon>Mycobacteriales</taxon>
        <taxon>Mycobacteriaceae</taxon>
        <taxon>Mycolicibacterium</taxon>
    </lineage>
</organism>
<dbReference type="Proteomes" id="UP000191039">
    <property type="component" value="Unassembled WGS sequence"/>
</dbReference>
<reference evidence="1 2" key="1">
    <citation type="submission" date="2016-09" db="EMBL/GenBank/DDBJ databases">
        <title>genome sequences of unsequenced Mycobacteria.</title>
        <authorList>
            <person name="Greninger A.L."/>
            <person name="Jerome K.R."/>
            <person name="Mcnair B."/>
            <person name="Wallis C."/>
            <person name="Fang F."/>
        </authorList>
    </citation>
    <scope>NUCLEOTIDE SEQUENCE [LARGE SCALE GENOMIC DNA]</scope>
    <source>
        <strain evidence="1 2">BM1</strain>
    </source>
</reference>
<evidence type="ECO:0000313" key="2">
    <source>
        <dbReference type="Proteomes" id="UP000191039"/>
    </source>
</evidence>
<dbReference type="EMBL" id="MIJD01000145">
    <property type="protein sequence ID" value="OPE53590.1"/>
    <property type="molecule type" value="Genomic_DNA"/>
</dbReference>
<proteinExistence type="predicted"/>
<comment type="caution">
    <text evidence="1">The sequence shown here is derived from an EMBL/GenBank/DDBJ whole genome shotgun (WGS) entry which is preliminary data.</text>
</comment>
<name>A0A1T3WIA4_9MYCO</name>
<sequence length="80" mass="8440">MVVTFWRRPGADGRVTTAGRSAVARVASCSAIAAPERPRFGAAIILRAGPAQVGQSMTSGRSFIEYSCAVTSQPDLQRNT</sequence>
<dbReference type="AlphaFoldDB" id="A0A1T3WIA4"/>
<gene>
    <name evidence="1" type="ORF">BV510_14780</name>
</gene>
<accession>A0A1T3WIA4</accession>
<protein>
    <submittedName>
        <fullName evidence="1">Uncharacterized protein</fullName>
    </submittedName>
</protein>
<evidence type="ECO:0000313" key="1">
    <source>
        <dbReference type="EMBL" id="OPE53590.1"/>
    </source>
</evidence>